<dbReference type="EMBL" id="ML976662">
    <property type="protein sequence ID" value="KAF1977948.1"/>
    <property type="molecule type" value="Genomic_DNA"/>
</dbReference>
<keyword evidence="2 6" id="KW-0812">Transmembrane</keyword>
<evidence type="ECO:0000256" key="5">
    <source>
        <dbReference type="ARBA" id="ARBA00038359"/>
    </source>
</evidence>
<keyword evidence="3 6" id="KW-1133">Transmembrane helix</keyword>
<evidence type="ECO:0000256" key="3">
    <source>
        <dbReference type="ARBA" id="ARBA00022989"/>
    </source>
</evidence>
<feature type="domain" description="Rhodopsin" evidence="7">
    <location>
        <begin position="36"/>
        <end position="273"/>
    </location>
</feature>
<evidence type="ECO:0000256" key="4">
    <source>
        <dbReference type="ARBA" id="ARBA00023136"/>
    </source>
</evidence>
<name>A0A6A5VMM5_9PLEO</name>
<keyword evidence="4 6" id="KW-0472">Membrane</keyword>
<evidence type="ECO:0000256" key="1">
    <source>
        <dbReference type="ARBA" id="ARBA00004141"/>
    </source>
</evidence>
<evidence type="ECO:0000256" key="6">
    <source>
        <dbReference type="SAM" id="Phobius"/>
    </source>
</evidence>
<dbReference type="OrthoDB" id="10017208at2759"/>
<dbReference type="Pfam" id="PF20684">
    <property type="entry name" value="Fung_rhodopsin"/>
    <property type="match status" value="1"/>
</dbReference>
<comment type="subcellular location">
    <subcellularLocation>
        <location evidence="1">Membrane</location>
        <topology evidence="1">Multi-pass membrane protein</topology>
    </subcellularLocation>
</comment>
<evidence type="ECO:0000256" key="2">
    <source>
        <dbReference type="ARBA" id="ARBA00022692"/>
    </source>
</evidence>
<dbReference type="InterPro" id="IPR049326">
    <property type="entry name" value="Rhodopsin_dom_fungi"/>
</dbReference>
<feature type="transmembrane region" description="Helical" evidence="6">
    <location>
        <begin position="52"/>
        <end position="75"/>
    </location>
</feature>
<evidence type="ECO:0000259" key="7">
    <source>
        <dbReference type="Pfam" id="PF20684"/>
    </source>
</evidence>
<feature type="transmembrane region" description="Helical" evidence="6">
    <location>
        <begin position="210"/>
        <end position="233"/>
    </location>
</feature>
<sequence>MSLSTQEPSILDAPRSRAIMGCVVTFTITSTVSLVLRIIAKRMKKASLCAEDWFIIAGQIAIYGMAACSILEVVLGGAGHHVYDVPHKVTDFLKVLVAMQVFYGTTLGLIKISICLFLSRIFSAANHFRFWAYSVIAFIAAWSVMVILTAFVLCQPVAFNWDNTIPGGKCANQPAAFLAIGVLDLLVDLMVLVLPLPMIWNLQLPLTNKIALFAIFGVGIFTMVISILRIYALHTVSYQDITYTAAYPVLWSFTEPAIGISVASAPLLRPLFKGRVFGSLFGTRKGSKATGKLSGDSSFRRLDEEHALRSVRPNVVTISAARPRHGSDSGDSWESLAHDTTGINQITVKHELRMERT</sequence>
<feature type="transmembrane region" description="Helical" evidence="6">
    <location>
        <begin position="173"/>
        <end position="198"/>
    </location>
</feature>
<gene>
    <name evidence="8" type="ORF">BU23DRAFT_276853</name>
</gene>
<feature type="transmembrane region" description="Helical" evidence="6">
    <location>
        <begin position="95"/>
        <end position="118"/>
    </location>
</feature>
<comment type="similarity">
    <text evidence="5">Belongs to the SAT4 family.</text>
</comment>
<proteinExistence type="inferred from homology"/>
<dbReference type="InterPro" id="IPR052337">
    <property type="entry name" value="SAT4-like"/>
</dbReference>
<feature type="transmembrane region" description="Helical" evidence="6">
    <location>
        <begin position="18"/>
        <end position="40"/>
    </location>
</feature>
<keyword evidence="9" id="KW-1185">Reference proteome</keyword>
<reference evidence="8" key="1">
    <citation type="journal article" date="2020" name="Stud. Mycol.">
        <title>101 Dothideomycetes genomes: a test case for predicting lifestyles and emergence of pathogens.</title>
        <authorList>
            <person name="Haridas S."/>
            <person name="Albert R."/>
            <person name="Binder M."/>
            <person name="Bloem J."/>
            <person name="Labutti K."/>
            <person name="Salamov A."/>
            <person name="Andreopoulos B."/>
            <person name="Baker S."/>
            <person name="Barry K."/>
            <person name="Bills G."/>
            <person name="Bluhm B."/>
            <person name="Cannon C."/>
            <person name="Castanera R."/>
            <person name="Culley D."/>
            <person name="Daum C."/>
            <person name="Ezra D."/>
            <person name="Gonzalez J."/>
            <person name="Henrissat B."/>
            <person name="Kuo A."/>
            <person name="Liang C."/>
            <person name="Lipzen A."/>
            <person name="Lutzoni F."/>
            <person name="Magnuson J."/>
            <person name="Mondo S."/>
            <person name="Nolan M."/>
            <person name="Ohm R."/>
            <person name="Pangilinan J."/>
            <person name="Park H.-J."/>
            <person name="Ramirez L."/>
            <person name="Alfaro M."/>
            <person name="Sun H."/>
            <person name="Tritt A."/>
            <person name="Yoshinaga Y."/>
            <person name="Zwiers L.-H."/>
            <person name="Turgeon B."/>
            <person name="Goodwin S."/>
            <person name="Spatafora J."/>
            <person name="Crous P."/>
            <person name="Grigoriev I."/>
        </authorList>
    </citation>
    <scope>NUCLEOTIDE SEQUENCE</scope>
    <source>
        <strain evidence="8">CBS 107.79</strain>
    </source>
</reference>
<feature type="transmembrane region" description="Helical" evidence="6">
    <location>
        <begin position="130"/>
        <end position="153"/>
    </location>
</feature>
<protein>
    <recommendedName>
        <fullName evidence="7">Rhodopsin domain-containing protein</fullName>
    </recommendedName>
</protein>
<accession>A0A6A5VMM5</accession>
<evidence type="ECO:0000313" key="9">
    <source>
        <dbReference type="Proteomes" id="UP000800036"/>
    </source>
</evidence>
<dbReference type="Proteomes" id="UP000800036">
    <property type="component" value="Unassembled WGS sequence"/>
</dbReference>
<dbReference type="PANTHER" id="PTHR33048">
    <property type="entry name" value="PTH11-LIKE INTEGRAL MEMBRANE PROTEIN (AFU_ORTHOLOGUE AFUA_5G11245)"/>
    <property type="match status" value="1"/>
</dbReference>
<feature type="transmembrane region" description="Helical" evidence="6">
    <location>
        <begin position="245"/>
        <end position="268"/>
    </location>
</feature>
<dbReference type="GO" id="GO:0016020">
    <property type="term" value="C:membrane"/>
    <property type="evidence" value="ECO:0007669"/>
    <property type="project" value="UniProtKB-SubCell"/>
</dbReference>
<dbReference type="AlphaFoldDB" id="A0A6A5VMM5"/>
<organism evidence="8 9">
    <name type="scientific">Bimuria novae-zelandiae CBS 107.79</name>
    <dbReference type="NCBI Taxonomy" id="1447943"/>
    <lineage>
        <taxon>Eukaryota</taxon>
        <taxon>Fungi</taxon>
        <taxon>Dikarya</taxon>
        <taxon>Ascomycota</taxon>
        <taxon>Pezizomycotina</taxon>
        <taxon>Dothideomycetes</taxon>
        <taxon>Pleosporomycetidae</taxon>
        <taxon>Pleosporales</taxon>
        <taxon>Massarineae</taxon>
        <taxon>Didymosphaeriaceae</taxon>
        <taxon>Bimuria</taxon>
    </lineage>
</organism>
<evidence type="ECO:0000313" key="8">
    <source>
        <dbReference type="EMBL" id="KAF1977948.1"/>
    </source>
</evidence>
<dbReference type="PANTHER" id="PTHR33048:SF161">
    <property type="entry name" value="INTEGRAL MEMBRANE PROTEIN"/>
    <property type="match status" value="1"/>
</dbReference>